<dbReference type="Proteomes" id="UP000087171">
    <property type="component" value="Chromosome Ca2"/>
</dbReference>
<evidence type="ECO:0000256" key="5">
    <source>
        <dbReference type="SAM" id="MobiDB-lite"/>
    </source>
</evidence>
<evidence type="ECO:0000313" key="7">
    <source>
        <dbReference type="Proteomes" id="UP000087171"/>
    </source>
</evidence>
<dbReference type="PROSITE" id="PS51742">
    <property type="entry name" value="PPC"/>
    <property type="match status" value="1"/>
</dbReference>
<keyword evidence="2" id="KW-0238">DNA-binding</keyword>
<keyword evidence="4" id="KW-0539">Nucleus</keyword>
<keyword evidence="1" id="KW-0805">Transcription regulation</keyword>
<dbReference type="OrthoDB" id="1911285at2759"/>
<dbReference type="CDD" id="cd11378">
    <property type="entry name" value="DUF296"/>
    <property type="match status" value="1"/>
</dbReference>
<evidence type="ECO:0000256" key="4">
    <source>
        <dbReference type="ARBA" id="ARBA00023242"/>
    </source>
</evidence>
<dbReference type="InterPro" id="IPR005175">
    <property type="entry name" value="PPC_dom"/>
</dbReference>
<dbReference type="Gene3D" id="3.30.1330.80">
    <property type="entry name" value="Hypothetical protein, similar to alpha- acetolactate decarboxylase, domain 2"/>
    <property type="match status" value="1"/>
</dbReference>
<dbReference type="GO" id="GO:0005634">
    <property type="term" value="C:nucleus"/>
    <property type="evidence" value="ECO:0007669"/>
    <property type="project" value="TreeGrafter"/>
</dbReference>
<dbReference type="GO" id="GO:0003680">
    <property type="term" value="F:minor groove of adenine-thymine-rich DNA binding"/>
    <property type="evidence" value="ECO:0007669"/>
    <property type="project" value="InterPro"/>
</dbReference>
<evidence type="ECO:0000313" key="8">
    <source>
        <dbReference type="RefSeq" id="XP_004491302.1"/>
    </source>
</evidence>
<dbReference type="RefSeq" id="XP_004491302.1">
    <property type="nucleotide sequence ID" value="XM_004491245.1"/>
</dbReference>
<dbReference type="Pfam" id="PF03479">
    <property type="entry name" value="PCC"/>
    <property type="match status" value="1"/>
</dbReference>
<sequence length="298" mass="32250">MSFSTVSGSSSMMVGAKRDYIVSRDDYNNDYDKSVMQTPTQPSSSKYIEANENMNTSSSKKMRGRPIGSKNKPKVSTIIKENNGSMMEAIVIEISAGKDIVETLINLAHTRQANLTILSGFGLVSDVTLLNPVSRSPSFLKGPIFQMMSLSGTYINANCAYVPPRFITQPRCSSFSIYLSAGRGQVFGGIVGGEIKAVGVVRITATLFVNSEFHRMAIINQIFHEFEEDASASGNGNGNGGGVITNVVTPFNNNNTSIHALGFGLMSANQQIIPTPPPPVPTDVNVIWWNHSPRFNQS</sequence>
<evidence type="ECO:0000259" key="6">
    <source>
        <dbReference type="PROSITE" id="PS51742"/>
    </source>
</evidence>
<evidence type="ECO:0000256" key="3">
    <source>
        <dbReference type="ARBA" id="ARBA00023163"/>
    </source>
</evidence>
<proteinExistence type="predicted"/>
<name>A0A1S2XLT3_CICAR</name>
<dbReference type="eggNOG" id="ENOG502RXY1">
    <property type="taxonomic scope" value="Eukaryota"/>
</dbReference>
<dbReference type="SUPFAM" id="SSF117856">
    <property type="entry name" value="AF0104/ALDC/Ptd012-like"/>
    <property type="match status" value="1"/>
</dbReference>
<protein>
    <submittedName>
        <fullName evidence="8">AT-hook motif nuclear-localized protein 28-like</fullName>
    </submittedName>
</protein>
<dbReference type="GO" id="GO:0003700">
    <property type="term" value="F:DNA-binding transcription factor activity"/>
    <property type="evidence" value="ECO:0007669"/>
    <property type="project" value="TreeGrafter"/>
</dbReference>
<dbReference type="PANTHER" id="PTHR31100">
    <property type="entry name" value="AT-HOOK MOTIF NUCLEAR-LOCALIZED PROTEIN 15"/>
    <property type="match status" value="1"/>
</dbReference>
<organism evidence="7 8">
    <name type="scientific">Cicer arietinum</name>
    <name type="common">Chickpea</name>
    <name type="synonym">Garbanzo</name>
    <dbReference type="NCBI Taxonomy" id="3827"/>
    <lineage>
        <taxon>Eukaryota</taxon>
        <taxon>Viridiplantae</taxon>
        <taxon>Streptophyta</taxon>
        <taxon>Embryophyta</taxon>
        <taxon>Tracheophyta</taxon>
        <taxon>Spermatophyta</taxon>
        <taxon>Magnoliopsida</taxon>
        <taxon>eudicotyledons</taxon>
        <taxon>Gunneridae</taxon>
        <taxon>Pentapetalae</taxon>
        <taxon>rosids</taxon>
        <taxon>fabids</taxon>
        <taxon>Fabales</taxon>
        <taxon>Fabaceae</taxon>
        <taxon>Papilionoideae</taxon>
        <taxon>50 kb inversion clade</taxon>
        <taxon>NPAAA clade</taxon>
        <taxon>Hologalegina</taxon>
        <taxon>IRL clade</taxon>
        <taxon>Cicereae</taxon>
        <taxon>Cicer</taxon>
    </lineage>
</organism>
<feature type="region of interest" description="Disordered" evidence="5">
    <location>
        <begin position="53"/>
        <end position="73"/>
    </location>
</feature>
<gene>
    <name evidence="8" type="primary">LOC101498344</name>
</gene>
<dbReference type="AlphaFoldDB" id="A0A1S2XLT3"/>
<evidence type="ECO:0000256" key="1">
    <source>
        <dbReference type="ARBA" id="ARBA00023015"/>
    </source>
</evidence>
<reference evidence="8" key="2">
    <citation type="submission" date="2025-08" db="UniProtKB">
        <authorList>
            <consortium name="RefSeq"/>
        </authorList>
    </citation>
    <scope>IDENTIFICATION</scope>
    <source>
        <tissue evidence="8">Etiolated seedlings</tissue>
    </source>
</reference>
<keyword evidence="3" id="KW-0804">Transcription</keyword>
<accession>A0A1S2XLT3</accession>
<feature type="domain" description="PPC" evidence="6">
    <location>
        <begin position="84"/>
        <end position="229"/>
    </location>
</feature>
<keyword evidence="7" id="KW-1185">Reference proteome</keyword>
<reference evidence="7" key="1">
    <citation type="journal article" date="2013" name="Nat. Biotechnol.">
        <title>Draft genome sequence of chickpea (Cicer arietinum) provides a resource for trait improvement.</title>
        <authorList>
            <person name="Varshney R.K."/>
            <person name="Song C."/>
            <person name="Saxena R.K."/>
            <person name="Azam S."/>
            <person name="Yu S."/>
            <person name="Sharpe A.G."/>
            <person name="Cannon S."/>
            <person name="Baek J."/>
            <person name="Rosen B.D."/>
            <person name="Tar'an B."/>
            <person name="Millan T."/>
            <person name="Zhang X."/>
            <person name="Ramsay L.D."/>
            <person name="Iwata A."/>
            <person name="Wang Y."/>
            <person name="Nelson W."/>
            <person name="Farmer A.D."/>
            <person name="Gaur P.M."/>
            <person name="Soderlund C."/>
            <person name="Penmetsa R.V."/>
            <person name="Xu C."/>
            <person name="Bharti A.K."/>
            <person name="He W."/>
            <person name="Winter P."/>
            <person name="Zhao S."/>
            <person name="Hane J.K."/>
            <person name="Carrasquilla-Garcia N."/>
            <person name="Condie J.A."/>
            <person name="Upadhyaya H.D."/>
            <person name="Luo M.C."/>
            <person name="Thudi M."/>
            <person name="Gowda C.L."/>
            <person name="Singh N.P."/>
            <person name="Lichtenzveig J."/>
            <person name="Gali K.K."/>
            <person name="Rubio J."/>
            <person name="Nadarajan N."/>
            <person name="Dolezel J."/>
            <person name="Bansal K.C."/>
            <person name="Xu X."/>
            <person name="Edwards D."/>
            <person name="Zhang G."/>
            <person name="Kahl G."/>
            <person name="Gil J."/>
            <person name="Singh K.B."/>
            <person name="Datta S.K."/>
            <person name="Jackson S.A."/>
            <person name="Wang J."/>
            <person name="Cook D.R."/>
        </authorList>
    </citation>
    <scope>NUCLEOTIDE SEQUENCE [LARGE SCALE GENOMIC DNA]</scope>
    <source>
        <strain evidence="7">cv. CDC Frontier</strain>
    </source>
</reference>
<dbReference type="PANTHER" id="PTHR31100:SF63">
    <property type="entry name" value="AT-HOOK MOTIF NUCLEAR-LOCALIZED PROTEIN"/>
    <property type="match status" value="1"/>
</dbReference>
<dbReference type="STRING" id="3827.A0A1S2XLT3"/>
<dbReference type="PaxDb" id="3827-XP_004491302.1"/>
<dbReference type="InterPro" id="IPR014476">
    <property type="entry name" value="AHL15-29"/>
</dbReference>
<evidence type="ECO:0000256" key="2">
    <source>
        <dbReference type="ARBA" id="ARBA00023125"/>
    </source>
</evidence>